<evidence type="ECO:0000313" key="1">
    <source>
        <dbReference type="EMBL" id="KNC32375.1"/>
    </source>
</evidence>
<dbReference type="AlphaFoldDB" id="A0A0L0CJG3"/>
<keyword evidence="2" id="KW-1185">Reference proteome</keyword>
<gene>
    <name evidence="1" type="ORF">FF38_13601</name>
</gene>
<protein>
    <submittedName>
        <fullName evidence="1">Uncharacterized protein</fullName>
    </submittedName>
</protein>
<dbReference type="EMBL" id="JRES01000313">
    <property type="protein sequence ID" value="KNC32375.1"/>
    <property type="molecule type" value="Genomic_DNA"/>
</dbReference>
<comment type="caution">
    <text evidence="1">The sequence shown here is derived from an EMBL/GenBank/DDBJ whole genome shotgun (WGS) entry which is preliminary data.</text>
</comment>
<reference evidence="1 2" key="1">
    <citation type="journal article" date="2015" name="Nat. Commun.">
        <title>Lucilia cuprina genome unlocks parasitic fly biology to underpin future interventions.</title>
        <authorList>
            <person name="Anstead C.A."/>
            <person name="Korhonen P.K."/>
            <person name="Young N.D."/>
            <person name="Hall R.S."/>
            <person name="Jex A.R."/>
            <person name="Murali S.C."/>
            <person name="Hughes D.S."/>
            <person name="Lee S.F."/>
            <person name="Perry T."/>
            <person name="Stroehlein A.J."/>
            <person name="Ansell B.R."/>
            <person name="Breugelmans B."/>
            <person name="Hofmann A."/>
            <person name="Qu J."/>
            <person name="Dugan S."/>
            <person name="Lee S.L."/>
            <person name="Chao H."/>
            <person name="Dinh H."/>
            <person name="Han Y."/>
            <person name="Doddapaneni H.V."/>
            <person name="Worley K.C."/>
            <person name="Muzny D.M."/>
            <person name="Ioannidis P."/>
            <person name="Waterhouse R.M."/>
            <person name="Zdobnov E.M."/>
            <person name="James P.J."/>
            <person name="Bagnall N.H."/>
            <person name="Kotze A.C."/>
            <person name="Gibbs R.A."/>
            <person name="Richards S."/>
            <person name="Batterham P."/>
            <person name="Gasser R.B."/>
        </authorList>
    </citation>
    <scope>NUCLEOTIDE SEQUENCE [LARGE SCALE GENOMIC DNA]</scope>
    <source>
        <strain evidence="1 2">LS</strain>
        <tissue evidence="1">Full body</tissue>
    </source>
</reference>
<accession>A0A0L0CJG3</accession>
<evidence type="ECO:0000313" key="2">
    <source>
        <dbReference type="Proteomes" id="UP000037069"/>
    </source>
</evidence>
<organism evidence="1 2">
    <name type="scientific">Lucilia cuprina</name>
    <name type="common">Green bottle fly</name>
    <name type="synonym">Australian sheep blowfly</name>
    <dbReference type="NCBI Taxonomy" id="7375"/>
    <lineage>
        <taxon>Eukaryota</taxon>
        <taxon>Metazoa</taxon>
        <taxon>Ecdysozoa</taxon>
        <taxon>Arthropoda</taxon>
        <taxon>Hexapoda</taxon>
        <taxon>Insecta</taxon>
        <taxon>Pterygota</taxon>
        <taxon>Neoptera</taxon>
        <taxon>Endopterygota</taxon>
        <taxon>Diptera</taxon>
        <taxon>Brachycera</taxon>
        <taxon>Muscomorpha</taxon>
        <taxon>Oestroidea</taxon>
        <taxon>Calliphoridae</taxon>
        <taxon>Luciliinae</taxon>
        <taxon>Lucilia</taxon>
    </lineage>
</organism>
<proteinExistence type="predicted"/>
<name>A0A0L0CJG3_LUCCU</name>
<sequence length="112" mass="13247">MWKPFNTREYNLQWSKLSYFNWTEVFKGKIPKNLLDFWPQVYNYCDAAGTFHFKDLALAVLNMLILPTSNACVERPTDKMLKKFNSNTMYDTPSSENESAENENFIRFILTL</sequence>
<dbReference type="Proteomes" id="UP000037069">
    <property type="component" value="Unassembled WGS sequence"/>
</dbReference>